<evidence type="ECO:0008006" key="2">
    <source>
        <dbReference type="Google" id="ProtNLM"/>
    </source>
</evidence>
<gene>
    <name evidence="1" type="ORF">ENJ03_04300</name>
</gene>
<evidence type="ECO:0000313" key="1">
    <source>
        <dbReference type="EMBL" id="HEB74422.1"/>
    </source>
</evidence>
<organism evidence="1">
    <name type="scientific">Desulfofervidus auxilii</name>
    <dbReference type="NCBI Taxonomy" id="1621989"/>
    <lineage>
        <taxon>Bacteria</taxon>
        <taxon>Pseudomonadati</taxon>
        <taxon>Thermodesulfobacteriota</taxon>
        <taxon>Candidatus Desulfofervidia</taxon>
        <taxon>Candidatus Desulfofervidales</taxon>
        <taxon>Candidatus Desulfofervidaceae</taxon>
        <taxon>Candidatus Desulfofervidus</taxon>
    </lineage>
</organism>
<name>A0A7V1N2V5_DESA2</name>
<dbReference type="Proteomes" id="UP000886268">
    <property type="component" value="Unassembled WGS sequence"/>
</dbReference>
<proteinExistence type="predicted"/>
<dbReference type="SUPFAM" id="SSF46955">
    <property type="entry name" value="Putative DNA-binding domain"/>
    <property type="match status" value="1"/>
</dbReference>
<reference evidence="1" key="1">
    <citation type="journal article" date="2020" name="mSystems">
        <title>Genome- and Community-Level Interaction Insights into Carbon Utilization and Element Cycling Functions of Hydrothermarchaeota in Hydrothermal Sediment.</title>
        <authorList>
            <person name="Zhou Z."/>
            <person name="Liu Y."/>
            <person name="Xu W."/>
            <person name="Pan J."/>
            <person name="Luo Z.H."/>
            <person name="Li M."/>
        </authorList>
    </citation>
    <scope>NUCLEOTIDE SEQUENCE [LARGE SCALE GENOMIC DNA]</scope>
    <source>
        <strain evidence="1">HyVt-45</strain>
    </source>
</reference>
<protein>
    <recommendedName>
        <fullName evidence="2">DNA-binding protein</fullName>
    </recommendedName>
</protein>
<dbReference type="AlphaFoldDB" id="A0A7V1N2V5"/>
<comment type="caution">
    <text evidence="1">The sequence shown here is derived from an EMBL/GenBank/DDBJ whole genome shotgun (WGS) entry which is preliminary data.</text>
</comment>
<accession>A0A7V1N2V5</accession>
<dbReference type="EMBL" id="DRKW01000251">
    <property type="protein sequence ID" value="HEB74422.1"/>
    <property type="molecule type" value="Genomic_DNA"/>
</dbReference>
<dbReference type="Gene3D" id="1.10.1660.10">
    <property type="match status" value="1"/>
</dbReference>
<feature type="non-terminal residue" evidence="1">
    <location>
        <position position="116"/>
    </location>
</feature>
<sequence>MQKALPILVLKIIKYLSVPARRQAGTDRLDKILKKGLVPIIPLTGIIKMANYSTKEFLRKIGVSESTLRRWLSENRIPQLNNVKRDWKGWRIWQDEHVEAVLEYKNRKWLSFKKKG</sequence>
<dbReference type="InterPro" id="IPR009061">
    <property type="entry name" value="DNA-bd_dom_put_sf"/>
</dbReference>